<reference evidence="1" key="1">
    <citation type="journal article" date="2015" name="Nature">
        <title>Complex archaea that bridge the gap between prokaryotes and eukaryotes.</title>
        <authorList>
            <person name="Spang A."/>
            <person name="Saw J.H."/>
            <person name="Jorgensen S.L."/>
            <person name="Zaremba-Niedzwiedzka K."/>
            <person name="Martijn J."/>
            <person name="Lind A.E."/>
            <person name="van Eijk R."/>
            <person name="Schleper C."/>
            <person name="Guy L."/>
            <person name="Ettema T.J."/>
        </authorList>
    </citation>
    <scope>NUCLEOTIDE SEQUENCE</scope>
</reference>
<sequence>MNNGESVPETKAYKCGPYLGSVAAAVRYGSFEDVEKFAKCLATADKEALIAIWDAQNKPVKLFLGDTELLHKCAAIPIS</sequence>
<name>A0A0F9QVW3_9ZZZZ</name>
<dbReference type="EMBL" id="LAZR01001667">
    <property type="protein sequence ID" value="KKN41127.1"/>
    <property type="molecule type" value="Genomic_DNA"/>
</dbReference>
<organism evidence="1">
    <name type="scientific">marine sediment metagenome</name>
    <dbReference type="NCBI Taxonomy" id="412755"/>
    <lineage>
        <taxon>unclassified sequences</taxon>
        <taxon>metagenomes</taxon>
        <taxon>ecological metagenomes</taxon>
    </lineage>
</organism>
<comment type="caution">
    <text evidence="1">The sequence shown here is derived from an EMBL/GenBank/DDBJ whole genome shotgun (WGS) entry which is preliminary data.</text>
</comment>
<accession>A0A0F9QVW3</accession>
<proteinExistence type="predicted"/>
<evidence type="ECO:0000313" key="1">
    <source>
        <dbReference type="EMBL" id="KKN41127.1"/>
    </source>
</evidence>
<gene>
    <name evidence="1" type="ORF">LCGC14_0726420</name>
</gene>
<dbReference type="AlphaFoldDB" id="A0A0F9QVW3"/>
<protein>
    <submittedName>
        <fullName evidence="1">Uncharacterized protein</fullName>
    </submittedName>
</protein>